<dbReference type="InterPro" id="IPR050281">
    <property type="entry name" value="Flavin_monoamine_oxidase"/>
</dbReference>
<keyword evidence="4" id="KW-1185">Reference proteome</keyword>
<dbReference type="AlphaFoldDB" id="D3BNP7"/>
<organism evidence="3 4">
    <name type="scientific">Heterostelium pallidum (strain ATCC 26659 / Pp 5 / PN500)</name>
    <name type="common">Cellular slime mold</name>
    <name type="synonym">Polysphondylium pallidum</name>
    <dbReference type="NCBI Taxonomy" id="670386"/>
    <lineage>
        <taxon>Eukaryota</taxon>
        <taxon>Amoebozoa</taxon>
        <taxon>Evosea</taxon>
        <taxon>Eumycetozoa</taxon>
        <taxon>Dictyostelia</taxon>
        <taxon>Acytosteliales</taxon>
        <taxon>Acytosteliaceae</taxon>
        <taxon>Heterostelium</taxon>
    </lineage>
</organism>
<dbReference type="GO" id="GO:0009063">
    <property type="term" value="P:amino acid catabolic process"/>
    <property type="evidence" value="ECO:0007669"/>
    <property type="project" value="TreeGrafter"/>
</dbReference>
<comment type="caution">
    <text evidence="3">The sequence shown here is derived from an EMBL/GenBank/DDBJ whole genome shotgun (WGS) entry which is preliminary data.</text>
</comment>
<evidence type="ECO:0000313" key="3">
    <source>
        <dbReference type="EMBL" id="EFA76998.1"/>
    </source>
</evidence>
<dbReference type="GO" id="GO:0001716">
    <property type="term" value="F:L-amino-acid oxidase activity"/>
    <property type="evidence" value="ECO:0007669"/>
    <property type="project" value="TreeGrafter"/>
</dbReference>
<protein>
    <recommendedName>
        <fullName evidence="2">Amine oxidase domain-containing protein</fullName>
    </recommendedName>
</protein>
<reference evidence="3 4" key="1">
    <citation type="journal article" date="2011" name="Genome Res.">
        <title>Phylogeny-wide analysis of social amoeba genomes highlights ancient origins for complex intercellular communication.</title>
        <authorList>
            <person name="Heidel A.J."/>
            <person name="Lawal H.M."/>
            <person name="Felder M."/>
            <person name="Schilde C."/>
            <person name="Helps N.R."/>
            <person name="Tunggal B."/>
            <person name="Rivero F."/>
            <person name="John U."/>
            <person name="Schleicher M."/>
            <person name="Eichinger L."/>
            <person name="Platzer M."/>
            <person name="Noegel A.A."/>
            <person name="Schaap P."/>
            <person name="Gloeckner G."/>
        </authorList>
    </citation>
    <scope>NUCLEOTIDE SEQUENCE [LARGE SCALE GENOMIC DNA]</scope>
    <source>
        <strain evidence="4">ATCC 26659 / Pp 5 / PN500</strain>
    </source>
</reference>
<evidence type="ECO:0000259" key="2">
    <source>
        <dbReference type="Pfam" id="PF01593"/>
    </source>
</evidence>
<gene>
    <name evidence="3" type="ORF">PPL_09750</name>
</gene>
<dbReference type="RefSeq" id="XP_020429129.1">
    <property type="nucleotide sequence ID" value="XM_020580542.1"/>
</dbReference>
<dbReference type="Gene3D" id="3.50.50.60">
    <property type="entry name" value="FAD/NAD(P)-binding domain"/>
    <property type="match status" value="1"/>
</dbReference>
<dbReference type="SUPFAM" id="SSF54373">
    <property type="entry name" value="FAD-linked reductases, C-terminal domain"/>
    <property type="match status" value="1"/>
</dbReference>
<evidence type="ECO:0000313" key="4">
    <source>
        <dbReference type="Proteomes" id="UP000001396"/>
    </source>
</evidence>
<feature type="signal peptide" evidence="1">
    <location>
        <begin position="1"/>
        <end position="19"/>
    </location>
</feature>
<dbReference type="InterPro" id="IPR036188">
    <property type="entry name" value="FAD/NAD-bd_sf"/>
</dbReference>
<accession>D3BNP7</accession>
<feature type="chain" id="PRO_5003042391" description="Amine oxidase domain-containing protein" evidence="1">
    <location>
        <begin position="20"/>
        <end position="618"/>
    </location>
</feature>
<dbReference type="Pfam" id="PF01593">
    <property type="entry name" value="Amino_oxidase"/>
    <property type="match status" value="1"/>
</dbReference>
<dbReference type="GeneID" id="31365224"/>
<dbReference type="SUPFAM" id="SSF51905">
    <property type="entry name" value="FAD/NAD(P)-binding domain"/>
    <property type="match status" value="1"/>
</dbReference>
<feature type="domain" description="Amine oxidase" evidence="2">
    <location>
        <begin position="63"/>
        <end position="560"/>
    </location>
</feature>
<dbReference type="InParanoid" id="D3BNP7"/>
<dbReference type="InterPro" id="IPR002937">
    <property type="entry name" value="Amino_oxidase"/>
</dbReference>
<dbReference type="STRING" id="670386.D3BNP7"/>
<dbReference type="EMBL" id="ADBJ01000044">
    <property type="protein sequence ID" value="EFA76998.1"/>
    <property type="molecule type" value="Genomic_DNA"/>
</dbReference>
<proteinExistence type="predicted"/>
<dbReference type="Gene3D" id="1.10.10.1620">
    <property type="match status" value="1"/>
</dbReference>
<dbReference type="PANTHER" id="PTHR10742:SF342">
    <property type="entry name" value="AMINE OXIDASE"/>
    <property type="match status" value="1"/>
</dbReference>
<evidence type="ECO:0000256" key="1">
    <source>
        <dbReference type="SAM" id="SignalP"/>
    </source>
</evidence>
<name>D3BNP7_HETP5</name>
<dbReference type="Gene3D" id="3.90.660.10">
    <property type="match status" value="1"/>
</dbReference>
<dbReference type="PANTHER" id="PTHR10742">
    <property type="entry name" value="FLAVIN MONOAMINE OXIDASE"/>
    <property type="match status" value="1"/>
</dbReference>
<keyword evidence="1" id="KW-0732">Signal</keyword>
<sequence length="618" mass="69291">MRLLVLTVILAITVAGVLAQQQTSLRGHYANSLLNEAGAGAAPIETFSKPSRPMTVGIVGAGMSGLYAALLLEDLGISYEIVEANDRFGGRAHTFKFSSAPYDYVDFGAMRFPRTPVMDRVVGQQPWSLVNKLQSLGNPVTTGTFYLSHDNNILYHNGQYVYASDSLMGDPLHFGDQYHGGPGSAVPDCYAQITPNYWLGKAIMPFIVNLTMDFDNGYKELLKFDCYSIRNYMGEVLKDNTCTPNHTMAGYDQMAITWFETMNTGSGFFDLDSLTEGILNFYDYSGKDWYYIRGGTYQFAENMVRSIGRRKVELEKRVTKIAPGVSRLDSANVTRPTLRVSIDGERNPRVYDHVISTVPLGVLQRIDTTECGLSYKKNEAYRVLTYDRSVKVGMSFKTRWWEDPVIMKGKPIFGGQSETDLPIRGVNYPSYGINSTHSGPYTLLVAYTWGQDATRLASIQNDRSQLKKLLLENLAVLHRVDYDFLRAQLVDWEMWNWDEVEFESGSFAGFSPCQFSKYFADITKSEVNGTLHFSGEATSVHHAWIIGALNSAYRAVDQILTTEGWHNLRQKLRDNWGTIDEFASEGLTQFPVPTAAALRNAQAIMDSNMNLAIDPKRI</sequence>
<dbReference type="OMA" id="CWETDEH"/>
<dbReference type="Proteomes" id="UP000001396">
    <property type="component" value="Unassembled WGS sequence"/>
</dbReference>